<dbReference type="Pfam" id="PF14520">
    <property type="entry name" value="HHH_5"/>
    <property type="match status" value="1"/>
</dbReference>
<protein>
    <recommendedName>
        <fullName evidence="6">Holliday junction branch migration complex subunit RuvA</fullName>
    </recommendedName>
</protein>
<dbReference type="RefSeq" id="WP_004424884.1">
    <property type="nucleotide sequence ID" value="NZ_AORI01000011.1"/>
</dbReference>
<feature type="domain" description="Helix-hairpin-helix DNA-binding motif class 1" evidence="7">
    <location>
        <begin position="104"/>
        <end position="123"/>
    </location>
</feature>
<dbReference type="SUPFAM" id="SSF47781">
    <property type="entry name" value="RuvA domain 2-like"/>
    <property type="match status" value="1"/>
</dbReference>
<accession>N9UZU9</accession>
<comment type="caution">
    <text evidence="6">Lacks conserved residue(s) required for the propagation of feature annotation.</text>
</comment>
<keyword evidence="4 6" id="KW-0233">DNA recombination</keyword>
<comment type="subcellular location">
    <subcellularLocation>
        <location evidence="6">Cytoplasm</location>
    </subcellularLocation>
</comment>
<keyword evidence="8" id="KW-0347">Helicase</keyword>
<evidence type="ECO:0000259" key="7">
    <source>
        <dbReference type="SMART" id="SM00278"/>
    </source>
</evidence>
<reference evidence="8 9" key="1">
    <citation type="journal article" date="2013" name="Genome Announc.">
        <title>Draft Genome Sequences of Mycoplasma auris and Mycoplasma yeatsii, Two Species of the Ear Canal of Caprinae.</title>
        <authorList>
            <person name="Dordet-Frisoni E."/>
            <person name="Baranowski E."/>
            <person name="Barre A."/>
            <person name="Blanchard A."/>
            <person name="Breton M."/>
            <person name="Couture C."/>
            <person name="Dupuy V."/>
            <person name="Gaurivaud P."/>
            <person name="Jacob D."/>
            <person name="Lemaitre C."/>
            <person name="Manso-Silvan L."/>
            <person name="Nikolski M."/>
            <person name="Nouvel L.X."/>
            <person name="Poumarat F."/>
            <person name="Sirand-Pugnet P."/>
            <person name="Thebault P."/>
            <person name="Theil S."/>
            <person name="Thiaucourt F."/>
            <person name="Citti C."/>
            <person name="Tardy F."/>
        </authorList>
    </citation>
    <scope>NUCLEOTIDE SEQUENCE [LARGE SCALE GENOMIC DNA]</scope>
    <source>
        <strain evidence="8 9">15026</strain>
    </source>
</reference>
<keyword evidence="2 6" id="KW-0227">DNA damage</keyword>
<proteinExistence type="inferred from homology"/>
<dbReference type="GO" id="GO:0005524">
    <property type="term" value="F:ATP binding"/>
    <property type="evidence" value="ECO:0007669"/>
    <property type="project" value="InterPro"/>
</dbReference>
<evidence type="ECO:0000256" key="6">
    <source>
        <dbReference type="HAMAP-Rule" id="MF_00031"/>
    </source>
</evidence>
<dbReference type="InterPro" id="IPR013849">
    <property type="entry name" value="DNA_helicase_Holl-junc_RuvA_I"/>
</dbReference>
<sequence length="205" mass="23637">MTIYLYGKIVHLSTNYIILDHNGEGQLIYVAQIERFKIGDVRKIFISQIINEYNKVTYGFDNFKEMVVFEDLITLQGIGPKTAISILNAGWENIISYIASSNKEELTKIPYVSSKIANAILFSFKDKYAKFLSKINNEDLERFNKTIKTNQSLKEFEDTMRMLGFKPSQIKLALDNMEITNNIEESVENAIQIISKKQNETRIQS</sequence>
<dbReference type="Pfam" id="PF01330">
    <property type="entry name" value="RuvA_N"/>
    <property type="match status" value="1"/>
</dbReference>
<dbReference type="Gene3D" id="1.10.150.20">
    <property type="entry name" value="5' to 3' exonuclease, C-terminal subdomain"/>
    <property type="match status" value="1"/>
</dbReference>
<dbReference type="OrthoDB" id="5293449at2"/>
<feature type="domain" description="Helix-hairpin-helix DNA-binding motif class 1" evidence="7">
    <location>
        <begin position="70"/>
        <end position="89"/>
    </location>
</feature>
<dbReference type="STRING" id="1188233.MAU_4780"/>
<dbReference type="InterPro" id="IPR012340">
    <property type="entry name" value="NA-bd_OB-fold"/>
</dbReference>
<keyword evidence="8" id="KW-0378">Hydrolase</keyword>
<dbReference type="eggNOG" id="COG0632">
    <property type="taxonomic scope" value="Bacteria"/>
</dbReference>
<feature type="region of interest" description="Domain III" evidence="6">
    <location>
        <begin position="151"/>
        <end position="205"/>
    </location>
</feature>
<evidence type="ECO:0000256" key="3">
    <source>
        <dbReference type="ARBA" id="ARBA00023125"/>
    </source>
</evidence>
<dbReference type="GO" id="GO:0000400">
    <property type="term" value="F:four-way junction DNA binding"/>
    <property type="evidence" value="ECO:0007669"/>
    <property type="project" value="UniProtKB-UniRule"/>
</dbReference>
<dbReference type="InterPro" id="IPR010994">
    <property type="entry name" value="RuvA_2-like"/>
</dbReference>
<evidence type="ECO:0000313" key="8">
    <source>
        <dbReference type="EMBL" id="ENY68682.1"/>
    </source>
</evidence>
<evidence type="ECO:0000256" key="2">
    <source>
        <dbReference type="ARBA" id="ARBA00022763"/>
    </source>
</evidence>
<name>N9UZU9_9BACT</name>
<dbReference type="GO" id="GO:0005737">
    <property type="term" value="C:cytoplasm"/>
    <property type="evidence" value="ECO:0007669"/>
    <property type="project" value="UniProtKB-SubCell"/>
</dbReference>
<evidence type="ECO:0000256" key="1">
    <source>
        <dbReference type="ARBA" id="ARBA00022490"/>
    </source>
</evidence>
<dbReference type="GO" id="GO:0006281">
    <property type="term" value="P:DNA repair"/>
    <property type="evidence" value="ECO:0007669"/>
    <property type="project" value="UniProtKB-UniRule"/>
</dbReference>
<gene>
    <name evidence="6 8" type="primary">ruvA</name>
    <name evidence="8" type="ORF">MAU_4780</name>
</gene>
<keyword evidence="8" id="KW-0547">Nucleotide-binding</keyword>
<keyword evidence="5 6" id="KW-0234">DNA repair</keyword>
<dbReference type="InterPro" id="IPR003583">
    <property type="entry name" value="Hlx-hairpin-Hlx_DNA-bd_motif"/>
</dbReference>
<dbReference type="GO" id="GO:0048476">
    <property type="term" value="C:Holliday junction resolvase complex"/>
    <property type="evidence" value="ECO:0007669"/>
    <property type="project" value="UniProtKB-UniRule"/>
</dbReference>
<comment type="domain">
    <text evidence="6">Has three domains with a flexible linker between the domains II and III and assumes an 'L' shape. Domain III is highly mobile and contacts RuvB.</text>
</comment>
<comment type="subunit">
    <text evidence="6">Homotetramer. Forms an RuvA(8)-RuvB(12)-Holliday junction (HJ) complex. HJ DNA is sandwiched between 2 RuvA tetramers; dsDNA enters through RuvA and exits via RuvB. An RuvB hexamer assembles on each DNA strand where it exits the tetramer. Each RuvB hexamer is contacted by two RuvA subunits (via domain III) on 2 adjacent RuvB subunits; this complex drives branch migration. In the full resolvosome a probable DNA-RuvA(4)-RuvB(12)-RuvC(2) complex forms which resolves the HJ.</text>
</comment>
<dbReference type="EMBL" id="AORI01000011">
    <property type="protein sequence ID" value="ENY68682.1"/>
    <property type="molecule type" value="Genomic_DNA"/>
</dbReference>
<dbReference type="PATRIC" id="fig|1188233.3.peg.463"/>
<evidence type="ECO:0000256" key="5">
    <source>
        <dbReference type="ARBA" id="ARBA00023204"/>
    </source>
</evidence>
<dbReference type="Proteomes" id="UP000013131">
    <property type="component" value="Unassembled WGS sequence"/>
</dbReference>
<comment type="similarity">
    <text evidence="6">Belongs to the RuvA family.</text>
</comment>
<dbReference type="NCBIfam" id="TIGR00084">
    <property type="entry name" value="ruvA"/>
    <property type="match status" value="1"/>
</dbReference>
<organism evidence="8 9">
    <name type="scientific">Metamycoplasma auris 15026</name>
    <dbReference type="NCBI Taxonomy" id="1188233"/>
    <lineage>
        <taxon>Bacteria</taxon>
        <taxon>Bacillati</taxon>
        <taxon>Mycoplasmatota</taxon>
        <taxon>Mycoplasmoidales</taxon>
        <taxon>Metamycoplasmataceae</taxon>
        <taxon>Metamycoplasma</taxon>
    </lineage>
</organism>
<dbReference type="HAMAP" id="MF_00031">
    <property type="entry name" value="DNA_HJ_migration_RuvA"/>
    <property type="match status" value="1"/>
</dbReference>
<keyword evidence="1 6" id="KW-0963">Cytoplasm</keyword>
<dbReference type="AlphaFoldDB" id="N9UZU9"/>
<evidence type="ECO:0000313" key="9">
    <source>
        <dbReference type="Proteomes" id="UP000013131"/>
    </source>
</evidence>
<comment type="function">
    <text evidence="6">The RuvA-RuvB-RuvC complex processes Holliday junction (HJ) DNA during genetic recombination and DNA repair, while the RuvA-RuvB complex plays an important role in the rescue of blocked DNA replication forks via replication fork reversal (RFR). RuvA specifically binds to HJ cruciform DNA, conferring on it an open structure. The RuvB hexamer acts as an ATP-dependent pump, pulling dsDNA into and through the RuvAB complex. HJ branch migration allows RuvC to scan DNA until it finds its consensus sequence, where it cleaves and resolves the cruciform DNA.</text>
</comment>
<keyword evidence="3 6" id="KW-0238">DNA-binding</keyword>
<dbReference type="GO" id="GO:0009378">
    <property type="term" value="F:four-way junction helicase activity"/>
    <property type="evidence" value="ECO:0007669"/>
    <property type="project" value="InterPro"/>
</dbReference>
<dbReference type="GO" id="GO:0006310">
    <property type="term" value="P:DNA recombination"/>
    <property type="evidence" value="ECO:0007669"/>
    <property type="project" value="UniProtKB-UniRule"/>
</dbReference>
<keyword evidence="8" id="KW-0067">ATP-binding</keyword>
<dbReference type="SMART" id="SM00278">
    <property type="entry name" value="HhH1"/>
    <property type="match status" value="2"/>
</dbReference>
<evidence type="ECO:0000256" key="4">
    <source>
        <dbReference type="ARBA" id="ARBA00023172"/>
    </source>
</evidence>
<dbReference type="InterPro" id="IPR000085">
    <property type="entry name" value="RuvA"/>
</dbReference>
<dbReference type="Gene3D" id="2.40.50.140">
    <property type="entry name" value="Nucleic acid-binding proteins"/>
    <property type="match status" value="1"/>
</dbReference>
<keyword evidence="9" id="KW-1185">Reference proteome</keyword>
<comment type="caution">
    <text evidence="8">The sequence shown here is derived from an EMBL/GenBank/DDBJ whole genome shotgun (WGS) entry which is preliminary data.</text>
</comment>